<evidence type="ECO:0000313" key="6">
    <source>
        <dbReference type="EMBL" id="GIM73297.1"/>
    </source>
</evidence>
<dbReference type="Gene3D" id="1.10.10.10">
    <property type="entry name" value="Winged helix-like DNA-binding domain superfamily/Winged helix DNA-binding domain"/>
    <property type="match status" value="1"/>
</dbReference>
<organism evidence="6 7">
    <name type="scientific">Actinoplanes auranticolor</name>
    <dbReference type="NCBI Taxonomy" id="47988"/>
    <lineage>
        <taxon>Bacteria</taxon>
        <taxon>Bacillati</taxon>
        <taxon>Actinomycetota</taxon>
        <taxon>Actinomycetes</taxon>
        <taxon>Micromonosporales</taxon>
        <taxon>Micromonosporaceae</taxon>
        <taxon>Actinoplanes</taxon>
    </lineage>
</organism>
<evidence type="ECO:0000259" key="4">
    <source>
        <dbReference type="PROSITE" id="PS51077"/>
    </source>
</evidence>
<dbReference type="InterPro" id="IPR036388">
    <property type="entry name" value="WH-like_DNA-bd_sf"/>
</dbReference>
<dbReference type="GO" id="GO:0045892">
    <property type="term" value="P:negative regulation of DNA-templated transcription"/>
    <property type="evidence" value="ECO:0007669"/>
    <property type="project" value="TreeGrafter"/>
</dbReference>
<dbReference type="GO" id="GO:0003700">
    <property type="term" value="F:DNA-binding transcription factor activity"/>
    <property type="evidence" value="ECO:0007669"/>
    <property type="project" value="TreeGrafter"/>
</dbReference>
<sequence length="260" mass="27424">MERAAERNIPDVAVARVSAVLGAFDADHRELRLSEISRRCGLPKSTTSRLVAGLVVYGFLERSGTLLHLGRRLSELGRLGMGRRDLRAVALPYLVDLREATRQSVQLAVLDGTDVVLLEILRGPNTPEPLAAGGRLPAHACAPGKALLACSDEAAVALVCARPLTAIGPRTVLTPASLRRQLNLVRESGLAYESEESGPGVGGVACAILHADGRPVAAVAVTGWSGRLNPRALGPAVRTVALAVGREFCPSTSAHCRRCR</sequence>
<dbReference type="InterPro" id="IPR036390">
    <property type="entry name" value="WH_DNA-bd_sf"/>
</dbReference>
<accession>A0A919SJ07</accession>
<dbReference type="PANTHER" id="PTHR30136">
    <property type="entry name" value="HELIX-TURN-HELIX TRANSCRIPTIONAL REGULATOR, ICLR FAMILY"/>
    <property type="match status" value="1"/>
</dbReference>
<gene>
    <name evidence="6" type="ORF">Aau02nite_55330</name>
</gene>
<evidence type="ECO:0000256" key="3">
    <source>
        <dbReference type="ARBA" id="ARBA00023163"/>
    </source>
</evidence>
<comment type="caution">
    <text evidence="6">The sequence shown here is derived from an EMBL/GenBank/DDBJ whole genome shotgun (WGS) entry which is preliminary data.</text>
</comment>
<protein>
    <submittedName>
        <fullName evidence="6">IclR family transcriptional regulator</fullName>
    </submittedName>
</protein>
<dbReference type="Pfam" id="PF09339">
    <property type="entry name" value="HTH_IclR"/>
    <property type="match status" value="1"/>
</dbReference>
<dbReference type="SUPFAM" id="SSF46785">
    <property type="entry name" value="Winged helix' DNA-binding domain"/>
    <property type="match status" value="1"/>
</dbReference>
<keyword evidence="2" id="KW-0238">DNA-binding</keyword>
<feature type="domain" description="IclR-ED" evidence="5">
    <location>
        <begin position="72"/>
        <end position="254"/>
    </location>
</feature>
<dbReference type="PROSITE" id="PS51077">
    <property type="entry name" value="HTH_ICLR"/>
    <property type="match status" value="1"/>
</dbReference>
<evidence type="ECO:0000313" key="7">
    <source>
        <dbReference type="Proteomes" id="UP000681340"/>
    </source>
</evidence>
<dbReference type="EMBL" id="BOQL01000044">
    <property type="protein sequence ID" value="GIM73297.1"/>
    <property type="molecule type" value="Genomic_DNA"/>
</dbReference>
<dbReference type="Proteomes" id="UP000681340">
    <property type="component" value="Unassembled WGS sequence"/>
</dbReference>
<evidence type="ECO:0000259" key="5">
    <source>
        <dbReference type="PROSITE" id="PS51078"/>
    </source>
</evidence>
<dbReference type="InterPro" id="IPR005471">
    <property type="entry name" value="Tscrpt_reg_IclR_N"/>
</dbReference>
<dbReference type="GO" id="GO:0003677">
    <property type="term" value="F:DNA binding"/>
    <property type="evidence" value="ECO:0007669"/>
    <property type="project" value="UniProtKB-KW"/>
</dbReference>
<keyword evidence="1" id="KW-0805">Transcription regulation</keyword>
<name>A0A919SJ07_9ACTN</name>
<reference evidence="6" key="1">
    <citation type="submission" date="2021-03" db="EMBL/GenBank/DDBJ databases">
        <title>Whole genome shotgun sequence of Actinoplanes auranticolor NBRC 12245.</title>
        <authorList>
            <person name="Komaki H."/>
            <person name="Tamura T."/>
        </authorList>
    </citation>
    <scope>NUCLEOTIDE SEQUENCE</scope>
    <source>
        <strain evidence="6">NBRC 12245</strain>
    </source>
</reference>
<dbReference type="InterPro" id="IPR029016">
    <property type="entry name" value="GAF-like_dom_sf"/>
</dbReference>
<dbReference type="InterPro" id="IPR014757">
    <property type="entry name" value="Tscrpt_reg_IclR_C"/>
</dbReference>
<dbReference type="Gene3D" id="3.30.450.40">
    <property type="match status" value="1"/>
</dbReference>
<proteinExistence type="predicted"/>
<evidence type="ECO:0000256" key="1">
    <source>
        <dbReference type="ARBA" id="ARBA00023015"/>
    </source>
</evidence>
<dbReference type="RefSeq" id="WP_212991470.1">
    <property type="nucleotide sequence ID" value="NZ_BAABEA010000054.1"/>
</dbReference>
<dbReference type="AlphaFoldDB" id="A0A919SJ07"/>
<dbReference type="PROSITE" id="PS51078">
    <property type="entry name" value="ICLR_ED"/>
    <property type="match status" value="1"/>
</dbReference>
<keyword evidence="7" id="KW-1185">Reference proteome</keyword>
<dbReference type="PANTHER" id="PTHR30136:SF24">
    <property type="entry name" value="HTH-TYPE TRANSCRIPTIONAL REPRESSOR ALLR"/>
    <property type="match status" value="1"/>
</dbReference>
<dbReference type="SMART" id="SM00346">
    <property type="entry name" value="HTH_ICLR"/>
    <property type="match status" value="1"/>
</dbReference>
<evidence type="ECO:0000256" key="2">
    <source>
        <dbReference type="ARBA" id="ARBA00023125"/>
    </source>
</evidence>
<dbReference type="Pfam" id="PF01614">
    <property type="entry name" value="IclR_C"/>
    <property type="match status" value="1"/>
</dbReference>
<keyword evidence="3" id="KW-0804">Transcription</keyword>
<dbReference type="SUPFAM" id="SSF55781">
    <property type="entry name" value="GAF domain-like"/>
    <property type="match status" value="1"/>
</dbReference>
<feature type="domain" description="HTH iclR-type" evidence="4">
    <location>
        <begin position="11"/>
        <end position="71"/>
    </location>
</feature>
<dbReference type="InterPro" id="IPR050707">
    <property type="entry name" value="HTH_MetabolicPath_Reg"/>
</dbReference>